<keyword evidence="6" id="KW-0325">Glycoprotein</keyword>
<protein>
    <recommendedName>
        <fullName evidence="7">Carboxypeptidase</fullName>
        <ecNumber evidence="7">3.4.16.-</ecNumber>
    </recommendedName>
</protein>
<dbReference type="PROSITE" id="PS00560">
    <property type="entry name" value="CARBOXYPEPT_SER_HIS"/>
    <property type="match status" value="1"/>
</dbReference>
<dbReference type="PRINTS" id="PR00724">
    <property type="entry name" value="CRBOXYPTASEC"/>
</dbReference>
<keyword evidence="4" id="KW-0732">Signal</keyword>
<keyword evidence="2 7" id="KW-0121">Carboxypeptidase</keyword>
<dbReference type="EC" id="3.4.16.-" evidence="7"/>
<evidence type="ECO:0000256" key="5">
    <source>
        <dbReference type="ARBA" id="ARBA00022801"/>
    </source>
</evidence>
<reference evidence="8 9" key="1">
    <citation type="submission" date="2020-04" db="EMBL/GenBank/DDBJ databases">
        <title>Perkinsus olseni comparative genomics.</title>
        <authorList>
            <person name="Bogema D.R."/>
        </authorList>
    </citation>
    <scope>NUCLEOTIDE SEQUENCE [LARGE SCALE GENOMIC DNA]</scope>
    <source>
        <strain evidence="8">00978-12</strain>
    </source>
</reference>
<dbReference type="AlphaFoldDB" id="A0A7J6N7B6"/>
<dbReference type="GO" id="GO:0006508">
    <property type="term" value="P:proteolysis"/>
    <property type="evidence" value="ECO:0007669"/>
    <property type="project" value="UniProtKB-KW"/>
</dbReference>
<dbReference type="Pfam" id="PF00450">
    <property type="entry name" value="Peptidase_S10"/>
    <property type="match status" value="1"/>
</dbReference>
<evidence type="ECO:0000313" key="8">
    <source>
        <dbReference type="EMBL" id="KAF4679417.1"/>
    </source>
</evidence>
<accession>A0A7J6N7B6</accession>
<evidence type="ECO:0000256" key="7">
    <source>
        <dbReference type="RuleBase" id="RU361156"/>
    </source>
</evidence>
<comment type="caution">
    <text evidence="8">The sequence shown here is derived from an EMBL/GenBank/DDBJ whole genome shotgun (WGS) entry which is preliminary data.</text>
</comment>
<dbReference type="InterPro" id="IPR012337">
    <property type="entry name" value="RNaseH-like_sf"/>
</dbReference>
<dbReference type="InterPro" id="IPR001563">
    <property type="entry name" value="Peptidase_S10"/>
</dbReference>
<organism evidence="8 9">
    <name type="scientific">Perkinsus olseni</name>
    <name type="common">Perkinsus atlanticus</name>
    <dbReference type="NCBI Taxonomy" id="32597"/>
    <lineage>
        <taxon>Eukaryota</taxon>
        <taxon>Sar</taxon>
        <taxon>Alveolata</taxon>
        <taxon>Perkinsozoa</taxon>
        <taxon>Perkinsea</taxon>
        <taxon>Perkinsida</taxon>
        <taxon>Perkinsidae</taxon>
        <taxon>Perkinsus</taxon>
    </lineage>
</organism>
<evidence type="ECO:0000256" key="3">
    <source>
        <dbReference type="ARBA" id="ARBA00022670"/>
    </source>
</evidence>
<dbReference type="Proteomes" id="UP000541610">
    <property type="component" value="Unassembled WGS sequence"/>
</dbReference>
<sequence length="881" mass="98428">MRQLFTQFVLPILTYGSTAWAFGLSKDRWSLLEGAYSRAVKTILGCSILTNAGHTKRLLDVPELTVLLTTHWDNLINRLTRLPTATSIPLHRLPSTPTTTTPTWYHEDYGIPVIRSLHSFSDYVTVTSPQIILYNCLSDHNLRLYYNPPLRLWGCSGVLPLHLTLESELPPEPEGQDYKLAILQKFDDYRLDHYNLLLVDASHKYLGGVGHDCRAGYAWTLLLNEASPQAPQYYQGEGPLSNHIQSSTEAEMVGITRAVTDVLQLPHCVQHLAKSNKLLIINDNKGVLQLLNEGWIQNSSLRQIVWECLDTLLLLRHHLQHLAGSDPILAALWIKAHVGLALHDDVDQRAKHQLLLAPLELTESWASALTRLHRRKSITWNSTQSRLPGEAFMPVNGESPLSNLRGELTADASSLPGFGPVTRLPGYDHSVPEGTQAGYLPLYKKHTQCVTAIYFTLVPSADDPNKDPVVLWLQGGPGTSGLIGFFLENGPVRAEQADGKLVENSQSWHKNATYIVVDQPAPVGMSFVTDDSCLPESEDEAIRNLGDSISLLLRSYFPHLKKLPFYVFGESYGGKYVPELAVDLRERHPWVNLQGVGVGDGWVDPPTQQMTYNEFAFQHGLINGPDAAEVEKLEKDCLDALEETTSVEAWRRANDVCSRIEDHIVNNSRVNMYDVRLYGDYDNVVLTQYLRDPEVRAAMNVDPRAAPWSEDNAAIAYILAGWEQRSAAHLYTQLLQNNTRTLLYNGMYDMDCNMIGTARWMLNMDWELIEEFKQTKRKPWSIKREKVARELTPGQNGGTPHEVEDIVGGFVEVGALTHVVINQAGHLVPMDVPHIASHMLYSFTRNCSFSDDACRDGLTGMSTAEAAAARAPEAMELVPAA</sequence>
<dbReference type="OrthoDB" id="443318at2759"/>
<proteinExistence type="inferred from homology"/>
<evidence type="ECO:0000256" key="1">
    <source>
        <dbReference type="ARBA" id="ARBA00009431"/>
    </source>
</evidence>
<evidence type="ECO:0000313" key="9">
    <source>
        <dbReference type="Proteomes" id="UP000541610"/>
    </source>
</evidence>
<keyword evidence="5 7" id="KW-0378">Hydrolase</keyword>
<dbReference type="Gene3D" id="3.30.420.10">
    <property type="entry name" value="Ribonuclease H-like superfamily/Ribonuclease H"/>
    <property type="match status" value="1"/>
</dbReference>
<dbReference type="InterPro" id="IPR029058">
    <property type="entry name" value="AB_hydrolase_fold"/>
</dbReference>
<dbReference type="SUPFAM" id="SSF53098">
    <property type="entry name" value="Ribonuclease H-like"/>
    <property type="match status" value="1"/>
</dbReference>
<dbReference type="PANTHER" id="PTHR11802:SF3">
    <property type="entry name" value="RETINOID-INDUCIBLE SERINE CARBOXYPEPTIDASE"/>
    <property type="match status" value="1"/>
</dbReference>
<dbReference type="GO" id="GO:0003676">
    <property type="term" value="F:nucleic acid binding"/>
    <property type="evidence" value="ECO:0007669"/>
    <property type="project" value="InterPro"/>
</dbReference>
<evidence type="ECO:0000256" key="6">
    <source>
        <dbReference type="ARBA" id="ARBA00023180"/>
    </source>
</evidence>
<dbReference type="InterPro" id="IPR018202">
    <property type="entry name" value="Ser_caboxypep_ser_AS"/>
</dbReference>
<keyword evidence="3 7" id="KW-0645">Protease</keyword>
<dbReference type="Gene3D" id="3.40.50.1820">
    <property type="entry name" value="alpha/beta hydrolase"/>
    <property type="match status" value="1"/>
</dbReference>
<comment type="similarity">
    <text evidence="1 7">Belongs to the peptidase S10 family.</text>
</comment>
<name>A0A7J6N7B6_PEROL</name>
<dbReference type="InterPro" id="IPR033124">
    <property type="entry name" value="Ser_caboxypep_his_AS"/>
</dbReference>
<evidence type="ECO:0000256" key="2">
    <source>
        <dbReference type="ARBA" id="ARBA00022645"/>
    </source>
</evidence>
<dbReference type="GO" id="GO:0004185">
    <property type="term" value="F:serine-type carboxypeptidase activity"/>
    <property type="evidence" value="ECO:0007669"/>
    <property type="project" value="UniProtKB-UniRule"/>
</dbReference>
<dbReference type="InterPro" id="IPR036397">
    <property type="entry name" value="RNaseH_sf"/>
</dbReference>
<dbReference type="PANTHER" id="PTHR11802">
    <property type="entry name" value="SERINE PROTEASE FAMILY S10 SERINE CARBOXYPEPTIDASE"/>
    <property type="match status" value="1"/>
</dbReference>
<dbReference type="PROSITE" id="PS00131">
    <property type="entry name" value="CARBOXYPEPT_SER_SER"/>
    <property type="match status" value="1"/>
</dbReference>
<dbReference type="EMBL" id="JABANP010000739">
    <property type="protein sequence ID" value="KAF4679417.1"/>
    <property type="molecule type" value="Genomic_DNA"/>
</dbReference>
<dbReference type="SUPFAM" id="SSF53474">
    <property type="entry name" value="alpha/beta-Hydrolases"/>
    <property type="match status" value="1"/>
</dbReference>
<gene>
    <name evidence="8" type="ORF">FOZ60_015080</name>
</gene>
<evidence type="ECO:0000256" key="4">
    <source>
        <dbReference type="ARBA" id="ARBA00022729"/>
    </source>
</evidence>